<reference evidence="1" key="1">
    <citation type="submission" date="2024-07" db="EMBL/GenBank/DDBJ databases">
        <title>Complete genome sequences of cellulolytic bacteria, Kitasatospora sp. CMC57 and Streptomyces sp. CMC78, isolated from Japanese agricultural soil.</title>
        <authorList>
            <person name="Hashimoto T."/>
            <person name="Ito M."/>
            <person name="Iwamoto M."/>
            <person name="Fukahori D."/>
            <person name="Shoda T."/>
            <person name="Sakoda M."/>
            <person name="Morohoshi T."/>
            <person name="Mitsuboshi M."/>
            <person name="Nishizawa T."/>
        </authorList>
    </citation>
    <scope>NUCLEOTIDE SEQUENCE</scope>
    <source>
        <strain evidence="1">CMC57</strain>
    </source>
</reference>
<organism evidence="1">
    <name type="scientific">Kitasatospora sp. CMC57</name>
    <dbReference type="NCBI Taxonomy" id="3231513"/>
    <lineage>
        <taxon>Bacteria</taxon>
        <taxon>Bacillati</taxon>
        <taxon>Actinomycetota</taxon>
        <taxon>Actinomycetes</taxon>
        <taxon>Kitasatosporales</taxon>
        <taxon>Streptomycetaceae</taxon>
        <taxon>Kitasatospora</taxon>
    </lineage>
</organism>
<dbReference type="EMBL" id="AP035881">
    <property type="protein sequence ID" value="BFP49673.1"/>
    <property type="molecule type" value="Genomic_DNA"/>
</dbReference>
<gene>
    <name evidence="1" type="ORF">KCMC57_60410</name>
</gene>
<accession>A0AB33K7L3</accession>
<protein>
    <submittedName>
        <fullName evidence="1">Uncharacterized protein</fullName>
    </submittedName>
</protein>
<sequence length="67" mass="7554">MDGAAPRYEVVRLPPDDRGRETWAVADRLTGRWVQAGGEVDVYAAEFGARACIRRLRYLDELGAHHD</sequence>
<dbReference type="AlphaFoldDB" id="A0AB33K7L3"/>
<dbReference type="RefSeq" id="WP_407991749.1">
    <property type="nucleotide sequence ID" value="NZ_AP035881.2"/>
</dbReference>
<name>A0AB33K7L3_9ACTN</name>
<proteinExistence type="predicted"/>
<evidence type="ECO:0000313" key="1">
    <source>
        <dbReference type="EMBL" id="BFP49673.1"/>
    </source>
</evidence>